<dbReference type="GO" id="GO:0016705">
    <property type="term" value="F:oxidoreductase activity, acting on paired donors, with incorporation or reduction of molecular oxygen"/>
    <property type="evidence" value="ECO:0007669"/>
    <property type="project" value="InterPro"/>
</dbReference>
<dbReference type="Pfam" id="PF00067">
    <property type="entry name" value="p450"/>
    <property type="match status" value="1"/>
</dbReference>
<dbReference type="GO" id="GO:0004497">
    <property type="term" value="F:monooxygenase activity"/>
    <property type="evidence" value="ECO:0007669"/>
    <property type="project" value="InterPro"/>
</dbReference>
<sequence>MNLTSTSDRVSVVSYLDSTVNEDELSSQTPVYTLIFSILKIRFTLLLLILGAIAVLHSRKRANAFHYKHIDGRKMKILDKDTRYLRFTHGKELSQEGEQKSGPDPYLVKNKSKIELVLFSPNQVRDFFEKDARYHEKKQDANMGQYFLRSLGQCVGVQNGERWHKTRRHLEAHFSAGEAASMILEFQKALTDWATKLPGDSAATPTSPSTFLADSVAACRKLPFRMISMSLYGDMLTDEVFERLWHLNKIHEKVTAHTFFGTWENMRFYRYLPTAANRALHAYEDGWKEFNLDVIGEARKSGTPCRAERMFQAVERGEMTTDMFLQSLDEILFTNIDVTSAQFAYALINIGRTPNSQQRLYEEVKAIESDETKIAEFVRREDTFLHKTYLEILRNNPPVWFSLPETTAVEKRIDGFLIPAGTTVIIDTQRLNKTSPIWGEDGYSFRPERWDKITSREARYSMLGYGMGPRKCLGKNVANVIIKQFLVAVMQHFELNTGDGATHIKRDRFTCMPEQVVEFRQRKIVQE</sequence>
<evidence type="ECO:0000313" key="7">
    <source>
        <dbReference type="EMBL" id="RWQ99246.1"/>
    </source>
</evidence>
<dbReference type="VEuPathDB" id="FungiDB:C8Q69DRAFT_502784"/>
<dbReference type="InterPro" id="IPR050121">
    <property type="entry name" value="Cytochrome_P450_monoxygenase"/>
</dbReference>
<keyword evidence="5" id="KW-0349">Heme</keyword>
<evidence type="ECO:0000256" key="6">
    <source>
        <dbReference type="SAM" id="Phobius"/>
    </source>
</evidence>
<keyword evidence="4 5" id="KW-0408">Iron</keyword>
<dbReference type="InterPro" id="IPR001128">
    <property type="entry name" value="Cyt_P450"/>
</dbReference>
<dbReference type="InterPro" id="IPR002401">
    <property type="entry name" value="Cyt_P450_E_grp-I"/>
</dbReference>
<dbReference type="Proteomes" id="UP000283841">
    <property type="component" value="Unassembled WGS sequence"/>
</dbReference>
<feature type="transmembrane region" description="Helical" evidence="6">
    <location>
        <begin position="31"/>
        <end position="56"/>
    </location>
</feature>
<dbReference type="Gene3D" id="1.10.630.10">
    <property type="entry name" value="Cytochrome P450"/>
    <property type="match status" value="1"/>
</dbReference>
<dbReference type="GeneID" id="39601702"/>
<dbReference type="PANTHER" id="PTHR24305:SF235">
    <property type="entry name" value="CYTOCHROME P450 MONOOXYGENASE APDB-RELATED"/>
    <property type="match status" value="1"/>
</dbReference>
<dbReference type="GO" id="GO:0044550">
    <property type="term" value="P:secondary metabolite biosynthetic process"/>
    <property type="evidence" value="ECO:0007669"/>
    <property type="project" value="UniProtKB-ARBA"/>
</dbReference>
<comment type="caution">
    <text evidence="7">The sequence shown here is derived from an EMBL/GenBank/DDBJ whole genome shotgun (WGS) entry which is preliminary data.</text>
</comment>
<evidence type="ECO:0000256" key="5">
    <source>
        <dbReference type="PIRSR" id="PIRSR602401-1"/>
    </source>
</evidence>
<name>A0A443I5G2_BYSSP</name>
<dbReference type="SUPFAM" id="SSF48264">
    <property type="entry name" value="Cytochrome P450"/>
    <property type="match status" value="1"/>
</dbReference>
<dbReference type="PANTHER" id="PTHR24305">
    <property type="entry name" value="CYTOCHROME P450"/>
    <property type="match status" value="1"/>
</dbReference>
<evidence type="ECO:0000256" key="4">
    <source>
        <dbReference type="ARBA" id="ARBA00023004"/>
    </source>
</evidence>
<proteinExistence type="predicted"/>
<keyword evidence="6" id="KW-0812">Transmembrane</keyword>
<dbReference type="InterPro" id="IPR036396">
    <property type="entry name" value="Cyt_P450_sf"/>
</dbReference>
<evidence type="ECO:0000256" key="3">
    <source>
        <dbReference type="ARBA" id="ARBA00023002"/>
    </source>
</evidence>
<dbReference type="PRINTS" id="PR00463">
    <property type="entry name" value="EP450I"/>
</dbReference>
<dbReference type="GO" id="GO:0020037">
    <property type="term" value="F:heme binding"/>
    <property type="evidence" value="ECO:0007669"/>
    <property type="project" value="InterPro"/>
</dbReference>
<dbReference type="RefSeq" id="XP_028488891.1">
    <property type="nucleotide sequence ID" value="XM_028632425.1"/>
</dbReference>
<protein>
    <submittedName>
        <fullName evidence="7">Cytochrome P450</fullName>
    </submittedName>
</protein>
<dbReference type="EMBL" id="RCNU01000001">
    <property type="protein sequence ID" value="RWQ99246.1"/>
    <property type="molecule type" value="Genomic_DNA"/>
</dbReference>
<organism evidence="7 8">
    <name type="scientific">Byssochlamys spectabilis</name>
    <name type="common">Paecilomyces variotii</name>
    <dbReference type="NCBI Taxonomy" id="264951"/>
    <lineage>
        <taxon>Eukaryota</taxon>
        <taxon>Fungi</taxon>
        <taxon>Dikarya</taxon>
        <taxon>Ascomycota</taxon>
        <taxon>Pezizomycotina</taxon>
        <taxon>Eurotiomycetes</taxon>
        <taxon>Eurotiomycetidae</taxon>
        <taxon>Eurotiales</taxon>
        <taxon>Thermoascaceae</taxon>
        <taxon>Paecilomyces</taxon>
    </lineage>
</organism>
<keyword evidence="6" id="KW-1133">Transmembrane helix</keyword>
<keyword evidence="3" id="KW-0560">Oxidoreductase</keyword>
<accession>A0A443I5G2</accession>
<dbReference type="GO" id="GO:0005506">
    <property type="term" value="F:iron ion binding"/>
    <property type="evidence" value="ECO:0007669"/>
    <property type="project" value="InterPro"/>
</dbReference>
<keyword evidence="2 5" id="KW-0479">Metal-binding</keyword>
<gene>
    <name evidence="7" type="ORF">C8Q69DRAFT_502784</name>
</gene>
<keyword evidence="6" id="KW-0472">Membrane</keyword>
<evidence type="ECO:0000256" key="1">
    <source>
        <dbReference type="ARBA" id="ARBA00001971"/>
    </source>
</evidence>
<keyword evidence="8" id="KW-1185">Reference proteome</keyword>
<evidence type="ECO:0000256" key="2">
    <source>
        <dbReference type="ARBA" id="ARBA00022723"/>
    </source>
</evidence>
<comment type="cofactor">
    <cofactor evidence="1 5">
        <name>heme</name>
        <dbReference type="ChEBI" id="CHEBI:30413"/>
    </cofactor>
</comment>
<dbReference type="STRING" id="264951.A0A443I5G2"/>
<feature type="binding site" description="axial binding residue" evidence="5">
    <location>
        <position position="472"/>
    </location>
    <ligand>
        <name>heme</name>
        <dbReference type="ChEBI" id="CHEBI:30413"/>
    </ligand>
    <ligandPart>
        <name>Fe</name>
        <dbReference type="ChEBI" id="CHEBI:18248"/>
    </ligandPart>
</feature>
<reference evidence="7 8" key="1">
    <citation type="journal article" date="2018" name="Front. Microbiol.">
        <title>Genomic and genetic insights into a cosmopolitan fungus, Paecilomyces variotii (Eurotiales).</title>
        <authorList>
            <person name="Urquhart A.S."/>
            <person name="Mondo S.J."/>
            <person name="Makela M.R."/>
            <person name="Hane J.K."/>
            <person name="Wiebenga A."/>
            <person name="He G."/>
            <person name="Mihaltcheva S."/>
            <person name="Pangilinan J."/>
            <person name="Lipzen A."/>
            <person name="Barry K."/>
            <person name="de Vries R.P."/>
            <person name="Grigoriev I.V."/>
            <person name="Idnurm A."/>
        </authorList>
    </citation>
    <scope>NUCLEOTIDE SEQUENCE [LARGE SCALE GENOMIC DNA]</scope>
    <source>
        <strain evidence="7 8">CBS 101075</strain>
    </source>
</reference>
<dbReference type="AlphaFoldDB" id="A0A443I5G2"/>
<evidence type="ECO:0000313" key="8">
    <source>
        <dbReference type="Proteomes" id="UP000283841"/>
    </source>
</evidence>